<gene>
    <name evidence="3" type="ORF">LECACI_7A008555</name>
</gene>
<evidence type="ECO:0000313" key="3">
    <source>
        <dbReference type="EMBL" id="CAK4033397.1"/>
    </source>
</evidence>
<comment type="caution">
    <text evidence="3">The sequence shown here is derived from an EMBL/GenBank/DDBJ whole genome shotgun (WGS) entry which is preliminary data.</text>
</comment>
<dbReference type="GO" id="GO:0016616">
    <property type="term" value="F:oxidoreductase activity, acting on the CH-OH group of donors, NAD or NADP as acceptor"/>
    <property type="evidence" value="ECO:0007669"/>
    <property type="project" value="TreeGrafter"/>
</dbReference>
<dbReference type="PANTHER" id="PTHR42760:SF122">
    <property type="entry name" value="NAD(P)-BINDING PROTEIN"/>
    <property type="match status" value="1"/>
</dbReference>
<evidence type="ECO:0000313" key="4">
    <source>
        <dbReference type="Proteomes" id="UP001296104"/>
    </source>
</evidence>
<dbReference type="SMART" id="SM00822">
    <property type="entry name" value="PKS_KR"/>
    <property type="match status" value="1"/>
</dbReference>
<dbReference type="Gene3D" id="3.40.50.720">
    <property type="entry name" value="NAD(P)-binding Rossmann-like Domain"/>
    <property type="match status" value="1"/>
</dbReference>
<reference evidence="3" key="1">
    <citation type="submission" date="2023-11" db="EMBL/GenBank/DDBJ databases">
        <authorList>
            <person name="Alioto T."/>
            <person name="Alioto T."/>
            <person name="Gomez Garrido J."/>
        </authorList>
    </citation>
    <scope>NUCLEOTIDE SEQUENCE</scope>
</reference>
<dbReference type="AlphaFoldDB" id="A0AAI9EEF3"/>
<protein>
    <recommendedName>
        <fullName evidence="2">Ketoreductase domain-containing protein</fullName>
    </recommendedName>
</protein>
<sequence>MSTEVPPEASRLEDLPRPVKTYHSETYDRIAPAKTKFDGKDKVVLITGGATGIGFSIAQSFAEAGVFKIIIVSRSPGPQAEAKEELGAKFPNVEVVLCQASMTDYGRMVEIQDEFGPVDVLVLSAAASHPFLPALDLPSSEVLDTVLTNVNANYHILRHYLGQPSPAAGSKTVINVSSCSSHMTIPGQTGYGPSKAAFTQMITQLASQITPQKDSVRMFSYHPGALYTPTVRKLGMTEDALKWEDIRLPGHFAVWLASPESDFLHGKFVWAAWDVDELVELKGRVEKDASFLTIGLVQ</sequence>
<comment type="similarity">
    <text evidence="1">Belongs to the short-chain dehydrogenases/reductases (SDR) family.</text>
</comment>
<organism evidence="3 4">
    <name type="scientific">Lecanosticta acicola</name>
    <dbReference type="NCBI Taxonomy" id="111012"/>
    <lineage>
        <taxon>Eukaryota</taxon>
        <taxon>Fungi</taxon>
        <taxon>Dikarya</taxon>
        <taxon>Ascomycota</taxon>
        <taxon>Pezizomycotina</taxon>
        <taxon>Dothideomycetes</taxon>
        <taxon>Dothideomycetidae</taxon>
        <taxon>Mycosphaerellales</taxon>
        <taxon>Mycosphaerellaceae</taxon>
        <taxon>Lecanosticta</taxon>
    </lineage>
</organism>
<dbReference type="PRINTS" id="PR00081">
    <property type="entry name" value="GDHRDH"/>
</dbReference>
<dbReference type="PANTHER" id="PTHR42760">
    <property type="entry name" value="SHORT-CHAIN DEHYDROGENASES/REDUCTASES FAMILY MEMBER"/>
    <property type="match status" value="1"/>
</dbReference>
<evidence type="ECO:0000256" key="1">
    <source>
        <dbReference type="ARBA" id="ARBA00006484"/>
    </source>
</evidence>
<proteinExistence type="inferred from homology"/>
<dbReference type="CDD" id="cd05233">
    <property type="entry name" value="SDR_c"/>
    <property type="match status" value="1"/>
</dbReference>
<dbReference type="EMBL" id="CAVMBE010000085">
    <property type="protein sequence ID" value="CAK4033397.1"/>
    <property type="molecule type" value="Genomic_DNA"/>
</dbReference>
<dbReference type="Pfam" id="PF00106">
    <property type="entry name" value="adh_short"/>
    <property type="match status" value="1"/>
</dbReference>
<name>A0AAI9EEF3_9PEZI</name>
<dbReference type="SUPFAM" id="SSF51735">
    <property type="entry name" value="NAD(P)-binding Rossmann-fold domains"/>
    <property type="match status" value="1"/>
</dbReference>
<dbReference type="GO" id="GO:0048038">
    <property type="term" value="F:quinone binding"/>
    <property type="evidence" value="ECO:0007669"/>
    <property type="project" value="TreeGrafter"/>
</dbReference>
<dbReference type="Proteomes" id="UP001296104">
    <property type="component" value="Unassembled WGS sequence"/>
</dbReference>
<keyword evidence="4" id="KW-1185">Reference proteome</keyword>
<accession>A0AAI9EEF3</accession>
<dbReference type="GO" id="GO:0006633">
    <property type="term" value="P:fatty acid biosynthetic process"/>
    <property type="evidence" value="ECO:0007669"/>
    <property type="project" value="TreeGrafter"/>
</dbReference>
<dbReference type="InterPro" id="IPR057326">
    <property type="entry name" value="KR_dom"/>
</dbReference>
<dbReference type="InterPro" id="IPR036291">
    <property type="entry name" value="NAD(P)-bd_dom_sf"/>
</dbReference>
<dbReference type="InterPro" id="IPR002347">
    <property type="entry name" value="SDR_fam"/>
</dbReference>
<feature type="domain" description="Ketoreductase" evidence="2">
    <location>
        <begin position="42"/>
        <end position="246"/>
    </location>
</feature>
<evidence type="ECO:0000259" key="2">
    <source>
        <dbReference type="SMART" id="SM00822"/>
    </source>
</evidence>